<protein>
    <submittedName>
        <fullName evidence="1">Uncharacterized protein</fullName>
    </submittedName>
</protein>
<evidence type="ECO:0000313" key="1">
    <source>
        <dbReference type="EMBL" id="ANO58265.1"/>
    </source>
</evidence>
<dbReference type="EMBL" id="KT997803">
    <property type="protein sequence ID" value="ANO58265.1"/>
    <property type="molecule type" value="Genomic_DNA"/>
</dbReference>
<dbReference type="AlphaFoldDB" id="A0A1B0Z308"/>
<sequence>MNIYDAIDQATRDSACKQIPYVAHRKNNCRWLVTVDGEDFMRMVRAYIEDV</sequence>
<reference evidence="1" key="1">
    <citation type="submission" date="2015-11" db="EMBL/GenBank/DDBJ databases">
        <title>Genomes of Abundant and Widespread Viruses from the Deep Ocean.</title>
        <authorList>
            <person name="Mizuno C.M."/>
            <person name="Ghai R."/>
            <person name="Saghai A."/>
            <person name="Lopez-Garcia P."/>
            <person name="Rodriguez-Valera F."/>
        </authorList>
    </citation>
    <scope>NUCLEOTIDE SEQUENCE</scope>
</reference>
<accession>A0A1B0Z308</accession>
<name>A0A1B0Z308_9BACT</name>
<proteinExistence type="predicted"/>
<organism evidence="1">
    <name type="scientific">uncultured Planctomycetota bacterium</name>
    <dbReference type="NCBI Taxonomy" id="120965"/>
    <lineage>
        <taxon>Bacteria</taxon>
        <taxon>Pseudomonadati</taxon>
        <taxon>Planctomycetota</taxon>
        <taxon>environmental samples</taxon>
    </lineage>
</organism>